<evidence type="ECO:0000313" key="4">
    <source>
        <dbReference type="Proteomes" id="UP001623661"/>
    </source>
</evidence>
<keyword evidence="3" id="KW-0328">Glycosyltransferase</keyword>
<dbReference type="Gene3D" id="3.40.50.2000">
    <property type="entry name" value="Glycogen Phosphorylase B"/>
    <property type="match status" value="2"/>
</dbReference>
<evidence type="ECO:0000313" key="3">
    <source>
        <dbReference type="EMBL" id="MFL0268894.1"/>
    </source>
</evidence>
<comment type="caution">
    <text evidence="3">The sequence shown here is derived from an EMBL/GenBank/DDBJ whole genome shotgun (WGS) entry which is preliminary data.</text>
</comment>
<gene>
    <name evidence="3" type="ORF">ACJDUH_12405</name>
</gene>
<dbReference type="EC" id="2.4.-.-" evidence="3"/>
<keyword evidence="4" id="KW-1185">Reference proteome</keyword>
<feature type="domain" description="Glycosyl transferase family 1" evidence="2">
    <location>
        <begin position="188"/>
        <end position="334"/>
    </location>
</feature>
<dbReference type="SUPFAM" id="SSF53756">
    <property type="entry name" value="UDP-Glycosyltransferase/glycogen phosphorylase"/>
    <property type="match status" value="1"/>
</dbReference>
<dbReference type="PANTHER" id="PTHR46401:SF2">
    <property type="entry name" value="GLYCOSYLTRANSFERASE WBBK-RELATED"/>
    <property type="match status" value="1"/>
</dbReference>
<dbReference type="EMBL" id="JBJHZY010000002">
    <property type="protein sequence ID" value="MFL0268894.1"/>
    <property type="molecule type" value="Genomic_DNA"/>
</dbReference>
<proteinExistence type="predicted"/>
<dbReference type="RefSeq" id="WP_406765515.1">
    <property type="nucleotide sequence ID" value="NZ_JBJHZY010000002.1"/>
</dbReference>
<dbReference type="Pfam" id="PF00534">
    <property type="entry name" value="Glycos_transf_1"/>
    <property type="match status" value="1"/>
</dbReference>
<reference evidence="3 4" key="1">
    <citation type="submission" date="2024-11" db="EMBL/GenBank/DDBJ databases">
        <authorList>
            <person name="Heng Y.C."/>
            <person name="Lim A.C.H."/>
            <person name="Lee J.K.Y."/>
            <person name="Kittelmann S."/>
        </authorList>
    </citation>
    <scope>NUCLEOTIDE SEQUENCE [LARGE SCALE GENOMIC DNA]</scope>
    <source>
        <strain evidence="3 4">WILCCON 0202</strain>
    </source>
</reference>
<protein>
    <submittedName>
        <fullName evidence="3">Glycosyltransferase</fullName>
        <ecNumber evidence="3">2.4.-.-</ecNumber>
    </submittedName>
</protein>
<dbReference type="InterPro" id="IPR001296">
    <property type="entry name" value="Glyco_trans_1"/>
</dbReference>
<evidence type="ECO:0000259" key="2">
    <source>
        <dbReference type="Pfam" id="PF00534"/>
    </source>
</evidence>
<sequence length="336" mass="39731">MKIMVFDVAAETVGALSVLNDFYNDFKADVENEYIFIVSKPKLREMENIKVLRYPWIKKSWLHRLYFDNFIAPKLIQVHKVDEVLSLQNVIIPNTKVKQKVYVHNSLPFVEYRFTFTENRLLWVYQNILSKIMFYSMKKANKVIVQTEWMKKACIEKIKIKSEKVEVMPPKINIEVKKYFKHTKESLSTFFYPASGFDFKNHKIFINTCLELKALGIDNYRIILTLDGRENEVISDLFEQVKLHKLPIDFIGNISREKVYDYYSESVLIFPSYIESSPLPLTEAKMHGTPILCSDCAFSHEILDDYEKVRFFNPFKYEELANEIKQIIDSNIHRVN</sequence>
<dbReference type="PANTHER" id="PTHR46401">
    <property type="entry name" value="GLYCOSYLTRANSFERASE WBBK-RELATED"/>
    <property type="match status" value="1"/>
</dbReference>
<dbReference type="GO" id="GO:0016757">
    <property type="term" value="F:glycosyltransferase activity"/>
    <property type="evidence" value="ECO:0007669"/>
    <property type="project" value="UniProtKB-KW"/>
</dbReference>
<organism evidence="3 4">
    <name type="scientific">Candidatus Clostridium radicumherbarum</name>
    <dbReference type="NCBI Taxonomy" id="3381662"/>
    <lineage>
        <taxon>Bacteria</taxon>
        <taxon>Bacillati</taxon>
        <taxon>Bacillota</taxon>
        <taxon>Clostridia</taxon>
        <taxon>Eubacteriales</taxon>
        <taxon>Clostridiaceae</taxon>
        <taxon>Clostridium</taxon>
    </lineage>
</organism>
<dbReference type="Proteomes" id="UP001623661">
    <property type="component" value="Unassembled WGS sequence"/>
</dbReference>
<keyword evidence="1 3" id="KW-0808">Transferase</keyword>
<evidence type="ECO:0000256" key="1">
    <source>
        <dbReference type="ARBA" id="ARBA00022679"/>
    </source>
</evidence>
<name>A0ABW8TU61_9CLOT</name>
<accession>A0ABW8TU61</accession>